<proteinExistence type="predicted"/>
<dbReference type="EMBL" id="SSWX01000029">
    <property type="protein sequence ID" value="THJ31021.1"/>
    <property type="molecule type" value="Genomic_DNA"/>
</dbReference>
<protein>
    <submittedName>
        <fullName evidence="1">Uncharacterized protein</fullName>
    </submittedName>
</protein>
<organism evidence="1 2">
    <name type="scientific">Lampropedia aestuarii</name>
    <dbReference type="NCBI Taxonomy" id="2562762"/>
    <lineage>
        <taxon>Bacteria</taxon>
        <taxon>Pseudomonadati</taxon>
        <taxon>Pseudomonadota</taxon>
        <taxon>Betaproteobacteria</taxon>
        <taxon>Burkholderiales</taxon>
        <taxon>Comamonadaceae</taxon>
        <taxon>Lampropedia</taxon>
    </lineage>
</organism>
<reference evidence="1 2" key="1">
    <citation type="submission" date="2019-04" db="EMBL/GenBank/DDBJ databases">
        <title>Lampropedia sp YIM MLB12 draf genome.</title>
        <authorList>
            <person name="Wang Y.-X."/>
        </authorList>
    </citation>
    <scope>NUCLEOTIDE SEQUENCE [LARGE SCALE GENOMIC DNA]</scope>
    <source>
        <strain evidence="1 2">YIM MLB12</strain>
    </source>
</reference>
<comment type="caution">
    <text evidence="1">The sequence shown here is derived from an EMBL/GenBank/DDBJ whole genome shotgun (WGS) entry which is preliminary data.</text>
</comment>
<sequence>MAWIQRAKANIHVFTVGSKRVAEVCVVLSAFLFCLSPAIAQPTYTLIAVDELRGVAVFIQEDRSSLARIGQKLDQGFVLKKIDSKGVEVSYQDASGFSKSFILKEGQDLYQILAKIKKDADILLDVSKTVVVEINQ</sequence>
<gene>
    <name evidence="1" type="ORF">E8K88_16275</name>
</gene>
<evidence type="ECO:0000313" key="1">
    <source>
        <dbReference type="EMBL" id="THJ31021.1"/>
    </source>
</evidence>
<accession>A0A4S5BK35</accession>
<dbReference type="RefSeq" id="WP_136407734.1">
    <property type="nucleotide sequence ID" value="NZ_SSWX01000029.1"/>
</dbReference>
<dbReference type="AlphaFoldDB" id="A0A4S5BK35"/>
<name>A0A4S5BK35_9BURK</name>
<dbReference type="Proteomes" id="UP000306236">
    <property type="component" value="Unassembled WGS sequence"/>
</dbReference>
<keyword evidence="2" id="KW-1185">Reference proteome</keyword>
<evidence type="ECO:0000313" key="2">
    <source>
        <dbReference type="Proteomes" id="UP000306236"/>
    </source>
</evidence>